<sequence length="429" mass="46065">RRRPSQGLLRSVPARLRARGARQFLIFNPCGRGDAYPERPRPTHFWGAPRTSREQRGQTAARLPNPWFATLRSTWEERGPAPASQPQPQPPPPSNWERERAGAAPGRPANRPVAAGAAETESALPLLTMGPGHRLLLPLVLLVGFGALVSSVGASGVRKRGPSVTAKVTERWAGTPPLRLANGTGRFGDWVIWELGSPGRGAEKSLPGLRAREAAAGRGGRGRARGAARGRAQGRLCGAGRSPGPPQLQAAWACPRSVFFDVRIGDKDVGRIVIGLFGKVVPKTVNNFIALATGEKGYGYKGSKFHRVIKDFMIQGGDFTNGDGTGGKSIYGETFPDENFKLKHYGIGWVSMANAGPDTNGSQFFITLTKPTWLDGKHVVFGRVLDGMAVVHSIELQATDGHDRPLTDCSITNSGKIDVKTPFVVEVDD</sequence>
<comment type="catalytic activity">
    <reaction evidence="1">
        <text>[protein]-peptidylproline (omega=180) = [protein]-peptidylproline (omega=0)</text>
        <dbReference type="Rhea" id="RHEA:16237"/>
        <dbReference type="Rhea" id="RHEA-COMP:10747"/>
        <dbReference type="Rhea" id="RHEA-COMP:10748"/>
        <dbReference type="ChEBI" id="CHEBI:83833"/>
        <dbReference type="ChEBI" id="CHEBI:83834"/>
        <dbReference type="EC" id="5.2.1.8"/>
    </reaction>
</comment>
<feature type="compositionally biased region" description="Pro residues" evidence="6">
    <location>
        <begin position="83"/>
        <end position="94"/>
    </location>
</feature>
<comment type="caution">
    <text evidence="9">The sequence shown here is derived from an EMBL/GenBank/DDBJ whole genome shotgun (WGS) entry which is preliminary data.</text>
</comment>
<dbReference type="GO" id="GO:0006457">
    <property type="term" value="P:protein folding"/>
    <property type="evidence" value="ECO:0007669"/>
    <property type="project" value="InterPro"/>
</dbReference>
<evidence type="ECO:0000256" key="1">
    <source>
        <dbReference type="ARBA" id="ARBA00000971"/>
    </source>
</evidence>
<dbReference type="GO" id="GO:0003755">
    <property type="term" value="F:peptidyl-prolyl cis-trans isomerase activity"/>
    <property type="evidence" value="ECO:0007669"/>
    <property type="project" value="UniProtKB-KW"/>
</dbReference>
<feature type="region of interest" description="Disordered" evidence="6">
    <location>
        <begin position="32"/>
        <end position="116"/>
    </location>
</feature>
<keyword evidence="4 9" id="KW-0413">Isomerase</keyword>
<name>A0A8J6AGD0_GALPY</name>
<dbReference type="EC" id="5.2.1.8" evidence="2"/>
<dbReference type="Pfam" id="PF00160">
    <property type="entry name" value="Pro_isomerase"/>
    <property type="match status" value="1"/>
</dbReference>
<dbReference type="PROSITE" id="PS50072">
    <property type="entry name" value="CSA_PPIASE_2"/>
    <property type="match status" value="1"/>
</dbReference>
<dbReference type="InterPro" id="IPR002130">
    <property type="entry name" value="Cyclophilin-type_PPIase_dom"/>
</dbReference>
<evidence type="ECO:0000313" key="10">
    <source>
        <dbReference type="Proteomes" id="UP000700334"/>
    </source>
</evidence>
<dbReference type="OrthoDB" id="193499at2759"/>
<dbReference type="EMBL" id="JAGFMF010011668">
    <property type="protein sequence ID" value="KAG8516700.1"/>
    <property type="molecule type" value="Genomic_DNA"/>
</dbReference>
<evidence type="ECO:0000256" key="7">
    <source>
        <dbReference type="SAM" id="Phobius"/>
    </source>
</evidence>
<keyword evidence="7" id="KW-0812">Transmembrane</keyword>
<evidence type="ECO:0000256" key="5">
    <source>
        <dbReference type="ARBA" id="ARBA00037532"/>
    </source>
</evidence>
<dbReference type="InterPro" id="IPR029000">
    <property type="entry name" value="Cyclophilin-like_dom_sf"/>
</dbReference>
<gene>
    <name evidence="9" type="ORF">J0S82_011560</name>
</gene>
<dbReference type="CDD" id="cd01926">
    <property type="entry name" value="cyclophilin_ABH_like"/>
    <property type="match status" value="1"/>
</dbReference>
<feature type="non-terminal residue" evidence="9">
    <location>
        <position position="1"/>
    </location>
</feature>
<protein>
    <recommendedName>
        <fullName evidence="2">peptidylprolyl isomerase</fullName>
        <ecNumber evidence="2">5.2.1.8</ecNumber>
    </recommendedName>
</protein>
<dbReference type="PANTHER" id="PTHR11071:SF11">
    <property type="entry name" value="PEPTIDYL-PROLYL CIS-TRANS ISOMERASE C"/>
    <property type="match status" value="1"/>
</dbReference>
<keyword evidence="7" id="KW-1133">Transmembrane helix</keyword>
<dbReference type="PANTHER" id="PTHR11071">
    <property type="entry name" value="PEPTIDYL-PROLYL CIS-TRANS ISOMERASE"/>
    <property type="match status" value="1"/>
</dbReference>
<dbReference type="GO" id="GO:0016018">
    <property type="term" value="F:cyclosporin A binding"/>
    <property type="evidence" value="ECO:0007669"/>
    <property type="project" value="TreeGrafter"/>
</dbReference>
<evidence type="ECO:0000256" key="3">
    <source>
        <dbReference type="ARBA" id="ARBA00023110"/>
    </source>
</evidence>
<keyword evidence="3" id="KW-0697">Rotamase</keyword>
<dbReference type="PROSITE" id="PS00170">
    <property type="entry name" value="CSA_PPIASE_1"/>
    <property type="match status" value="1"/>
</dbReference>
<dbReference type="SUPFAM" id="SSF50891">
    <property type="entry name" value="Cyclophilin-like"/>
    <property type="match status" value="1"/>
</dbReference>
<reference evidence="9" key="1">
    <citation type="journal article" date="2021" name="Evol. Appl.">
        <title>The genome of the Pyrenean desman and the effects of bottlenecks and inbreeding on the genomic landscape of an endangered species.</title>
        <authorList>
            <person name="Escoda L."/>
            <person name="Castresana J."/>
        </authorList>
    </citation>
    <scope>NUCLEOTIDE SEQUENCE</scope>
    <source>
        <strain evidence="9">IBE-C5619</strain>
    </source>
</reference>
<comment type="function">
    <text evidence="5">PPIase that catalyzes the cis-trans isomerization of proline imidic peptide bonds in oligopeptides and may therefore assist protein folding.</text>
</comment>
<dbReference type="GO" id="GO:0005737">
    <property type="term" value="C:cytoplasm"/>
    <property type="evidence" value="ECO:0007669"/>
    <property type="project" value="TreeGrafter"/>
</dbReference>
<keyword evidence="7" id="KW-0472">Membrane</keyword>
<proteinExistence type="predicted"/>
<dbReference type="InterPro" id="IPR020892">
    <property type="entry name" value="Cyclophilin-type_PPIase_CS"/>
</dbReference>
<dbReference type="Gene3D" id="2.40.100.10">
    <property type="entry name" value="Cyclophilin-like"/>
    <property type="match status" value="1"/>
</dbReference>
<feature type="transmembrane region" description="Helical" evidence="7">
    <location>
        <begin position="135"/>
        <end position="157"/>
    </location>
</feature>
<evidence type="ECO:0000256" key="6">
    <source>
        <dbReference type="SAM" id="MobiDB-lite"/>
    </source>
</evidence>
<dbReference type="FunFam" id="2.40.100.10:FF:000001">
    <property type="entry name" value="Peptidyl-prolyl cis-trans isomerase"/>
    <property type="match status" value="1"/>
</dbReference>
<evidence type="ECO:0000313" key="9">
    <source>
        <dbReference type="EMBL" id="KAG8516700.1"/>
    </source>
</evidence>
<dbReference type="Proteomes" id="UP000700334">
    <property type="component" value="Unassembled WGS sequence"/>
</dbReference>
<accession>A0A8J6AGD0</accession>
<feature type="compositionally biased region" description="Low complexity" evidence="6">
    <location>
        <begin position="102"/>
        <end position="116"/>
    </location>
</feature>
<organism evidence="9 10">
    <name type="scientific">Galemys pyrenaicus</name>
    <name type="common">Iberian desman</name>
    <name type="synonym">Pyrenean desman</name>
    <dbReference type="NCBI Taxonomy" id="202257"/>
    <lineage>
        <taxon>Eukaryota</taxon>
        <taxon>Metazoa</taxon>
        <taxon>Chordata</taxon>
        <taxon>Craniata</taxon>
        <taxon>Vertebrata</taxon>
        <taxon>Euteleostomi</taxon>
        <taxon>Mammalia</taxon>
        <taxon>Eutheria</taxon>
        <taxon>Laurasiatheria</taxon>
        <taxon>Eulipotyphla</taxon>
        <taxon>Talpidae</taxon>
        <taxon>Galemys</taxon>
    </lineage>
</organism>
<keyword evidence="10" id="KW-1185">Reference proteome</keyword>
<evidence type="ECO:0000256" key="2">
    <source>
        <dbReference type="ARBA" id="ARBA00013194"/>
    </source>
</evidence>
<feature type="domain" description="PPIase cyclophilin-type" evidence="8">
    <location>
        <begin position="259"/>
        <end position="416"/>
    </location>
</feature>
<evidence type="ECO:0000256" key="4">
    <source>
        <dbReference type="ARBA" id="ARBA00023235"/>
    </source>
</evidence>
<dbReference type="PRINTS" id="PR00153">
    <property type="entry name" value="CSAPPISMRASE"/>
</dbReference>
<dbReference type="AlphaFoldDB" id="A0A8J6AGD0"/>
<feature type="non-terminal residue" evidence="9">
    <location>
        <position position="429"/>
    </location>
</feature>
<evidence type="ECO:0000259" key="8">
    <source>
        <dbReference type="PROSITE" id="PS50072"/>
    </source>
</evidence>